<dbReference type="GO" id="GO:0030145">
    <property type="term" value="F:manganese ion binding"/>
    <property type="evidence" value="ECO:0007669"/>
    <property type="project" value="InterPro"/>
</dbReference>
<dbReference type="Proteomes" id="UP000001845">
    <property type="component" value="Chromosome"/>
</dbReference>
<evidence type="ECO:0000256" key="1">
    <source>
        <dbReference type="ARBA" id="ARBA00009528"/>
    </source>
</evidence>
<feature type="domain" description="Cytosol aminopeptidase" evidence="9">
    <location>
        <begin position="150"/>
        <end position="436"/>
    </location>
</feature>
<accession>D5E654</accession>
<evidence type="ECO:0000256" key="3">
    <source>
        <dbReference type="ARBA" id="ARBA00022670"/>
    </source>
</evidence>
<sequence length="456" mass="51868">MLKMYETKRDNNMLLKVVYFDQQFPEFVSKKQGLLSVDFKNNIAYLYIDHENRKYYDVYETILGALEKRERSYQLDIASIERKKVTLKDAIRIAYKATEFATFELFSKHEKKAKDDKEDEKFNVTFYLEDSSFEDFVKEQIIVNQAISKARNFQIMPENFLNSEQLAEHIVNDFQGIKNLSVKVLTKAQIRELGMNLILSVNKGSTHEPRVVVIEYTGNKKLKDKVAYVGKGITFDTGGVNTKGYHMDGMKFDMSGSVIVAYALKSIAQLGIKKNVSAVMCITDNRLDGDASLPENIYESMSGKWVEVADTDAEGRLVLADGLYYAADVLKATTIVDVATLTGSIMYALGKTYSGIWSTDDKNWELFEKSAFEAHEKVWRMPMHKDFHKSNQSSKIADLVNWSPRSKCDHNSAAMFLKEFTKNIPYIHCDVASTAEIDGSPYASMVSTLVEFAKNK</sequence>
<dbReference type="AlphaFoldDB" id="D5E654"/>
<dbReference type="GO" id="GO:0005737">
    <property type="term" value="C:cytoplasm"/>
    <property type="evidence" value="ECO:0007669"/>
    <property type="project" value="InterPro"/>
</dbReference>
<evidence type="ECO:0000313" key="11">
    <source>
        <dbReference type="Proteomes" id="UP000001845"/>
    </source>
</evidence>
<evidence type="ECO:0000256" key="8">
    <source>
        <dbReference type="ARBA" id="ARBA00050061"/>
    </source>
</evidence>
<reference evidence="11" key="1">
    <citation type="submission" date="2010-03" db="EMBL/GenBank/DDBJ databases">
        <title>The complete genome of Mycoplasma crocodyli MP145.</title>
        <authorList>
            <person name="Glass J.I."/>
            <person name="Durkin A.S."/>
            <person name="Hostetler J."/>
            <person name="Jackson J."/>
            <person name="Johnson J."/>
            <person name="May M.A."/>
            <person name="Paralanov V."/>
            <person name="Radune D."/>
            <person name="Szczypinski B."/>
            <person name="Brown D.R."/>
        </authorList>
    </citation>
    <scope>NUCLEOTIDE SEQUENCE [LARGE SCALE GENOMIC DNA]</scope>
    <source>
        <strain evidence="11">ATCC 51981 / MP145</strain>
    </source>
</reference>
<keyword evidence="4 10" id="KW-0378">Hydrolase</keyword>
<protein>
    <recommendedName>
        <fullName evidence="7">Probable cytosol aminopeptidase</fullName>
    </recommendedName>
    <alternativeName>
        <fullName evidence="8">Leucine aminopeptidase</fullName>
    </alternativeName>
    <alternativeName>
        <fullName evidence="5">Leucyl aminopeptidase</fullName>
    </alternativeName>
</protein>
<comment type="function">
    <text evidence="6">Presumably involved in the processing and regular turnover of intracellular proteins. Catalyzes the removal of unsubstituted N-terminal amino acids from various peptides.</text>
</comment>
<organism evidence="10 11">
    <name type="scientific">Mycoplasma crocodyli (strain ATCC 51981 / MP145)</name>
    <dbReference type="NCBI Taxonomy" id="512564"/>
    <lineage>
        <taxon>Bacteria</taxon>
        <taxon>Bacillati</taxon>
        <taxon>Mycoplasmatota</taxon>
        <taxon>Mollicutes</taxon>
        <taxon>Mycoplasmataceae</taxon>
        <taxon>Mycoplasma</taxon>
    </lineage>
</organism>
<evidence type="ECO:0000256" key="7">
    <source>
        <dbReference type="ARBA" id="ARBA00050021"/>
    </source>
</evidence>
<evidence type="ECO:0000259" key="9">
    <source>
        <dbReference type="Pfam" id="PF00883"/>
    </source>
</evidence>
<name>D5E654_MYCCM</name>
<dbReference type="PRINTS" id="PR00481">
    <property type="entry name" value="LAMNOPPTDASE"/>
</dbReference>
<dbReference type="SUPFAM" id="SSF53187">
    <property type="entry name" value="Zn-dependent exopeptidases"/>
    <property type="match status" value="1"/>
</dbReference>
<evidence type="ECO:0000256" key="2">
    <source>
        <dbReference type="ARBA" id="ARBA00022438"/>
    </source>
</evidence>
<dbReference type="InterPro" id="IPR000819">
    <property type="entry name" value="Peptidase_M17_C"/>
</dbReference>
<dbReference type="GO" id="GO:0006508">
    <property type="term" value="P:proteolysis"/>
    <property type="evidence" value="ECO:0007669"/>
    <property type="project" value="UniProtKB-KW"/>
</dbReference>
<reference evidence="10 11" key="3">
    <citation type="journal article" date="2011" name="J. Bacteriol.">
        <title>Genome sequences of Mycoplasma alligatoris A21JP2T and Mycoplasma crocodyli MP145T.</title>
        <authorList>
            <person name="Brown D.R."/>
            <person name="Farmerie W.G."/>
            <person name="May M."/>
            <person name="Benders G.A."/>
            <person name="Durkin A.S."/>
            <person name="Hlavinka K."/>
            <person name="Hostetler J."/>
            <person name="Jackson J."/>
            <person name="Johnson J."/>
            <person name="Miller R.H."/>
            <person name="Paralanov V."/>
            <person name="Radune D."/>
            <person name="Szczypinski B."/>
            <person name="Glass J.I."/>
        </authorList>
    </citation>
    <scope>NUCLEOTIDE SEQUENCE [LARGE SCALE GENOMIC DNA]</scope>
    <source>
        <strain evidence="11">ATCC 51981 / MP145</strain>
    </source>
</reference>
<dbReference type="Gene3D" id="3.40.630.10">
    <property type="entry name" value="Zn peptidases"/>
    <property type="match status" value="1"/>
</dbReference>
<comment type="similarity">
    <text evidence="1">Belongs to the peptidase M17 family.</text>
</comment>
<dbReference type="CDD" id="cd00433">
    <property type="entry name" value="Peptidase_M17"/>
    <property type="match status" value="1"/>
</dbReference>
<evidence type="ECO:0000256" key="5">
    <source>
        <dbReference type="ARBA" id="ARBA00033172"/>
    </source>
</evidence>
<dbReference type="STRING" id="512564.MCRO_0640"/>
<dbReference type="PANTHER" id="PTHR11963">
    <property type="entry name" value="LEUCINE AMINOPEPTIDASE-RELATED"/>
    <property type="match status" value="1"/>
</dbReference>
<dbReference type="Pfam" id="PF00883">
    <property type="entry name" value="Peptidase_M17"/>
    <property type="match status" value="1"/>
</dbReference>
<keyword evidence="3" id="KW-0645">Protease</keyword>
<reference key="2">
    <citation type="submission" date="2010-03" db="EMBL/GenBank/DDBJ databases">
        <authorList>
            <person name="Ma Z."/>
            <person name="Wang X."/>
            <person name="Liu H."/>
        </authorList>
    </citation>
    <scope>NUCLEOTIDE SEQUENCE</scope>
    <source>
        <strain>MP145</strain>
    </source>
</reference>
<proteinExistence type="inferred from homology"/>
<dbReference type="OrthoDB" id="9809354at2"/>
<evidence type="ECO:0000256" key="4">
    <source>
        <dbReference type="ARBA" id="ARBA00022801"/>
    </source>
</evidence>
<dbReference type="eggNOG" id="COG0260">
    <property type="taxonomic scope" value="Bacteria"/>
</dbReference>
<evidence type="ECO:0000256" key="6">
    <source>
        <dbReference type="ARBA" id="ARBA00049972"/>
    </source>
</evidence>
<dbReference type="HOGENOM" id="CLU_013734_6_3_14"/>
<keyword evidence="11" id="KW-1185">Reference proteome</keyword>
<evidence type="ECO:0000313" key="10">
    <source>
        <dbReference type="EMBL" id="ADE19743.1"/>
    </source>
</evidence>
<dbReference type="EMBL" id="CP001991">
    <property type="protein sequence ID" value="ADE19743.1"/>
    <property type="molecule type" value="Genomic_DNA"/>
</dbReference>
<keyword evidence="2 10" id="KW-0031">Aminopeptidase</keyword>
<dbReference type="RefSeq" id="WP_013054519.1">
    <property type="nucleotide sequence ID" value="NC_014014.1"/>
</dbReference>
<gene>
    <name evidence="10" type="ordered locus">MCRO_0640</name>
</gene>
<dbReference type="InterPro" id="IPR011356">
    <property type="entry name" value="Leucine_aapep/pepB"/>
</dbReference>
<dbReference type="GO" id="GO:0070006">
    <property type="term" value="F:metalloaminopeptidase activity"/>
    <property type="evidence" value="ECO:0007669"/>
    <property type="project" value="InterPro"/>
</dbReference>
<dbReference type="KEGG" id="mcd:MCRO_0640"/>
<dbReference type="PANTHER" id="PTHR11963:SF23">
    <property type="entry name" value="CYTOSOL AMINOPEPTIDASE"/>
    <property type="match status" value="1"/>
</dbReference>